<dbReference type="EMBL" id="MHQO01000043">
    <property type="protein sequence ID" value="OHA05812.1"/>
    <property type="molecule type" value="Genomic_DNA"/>
</dbReference>
<comment type="caution">
    <text evidence="4">The sequence shown here is derived from an EMBL/GenBank/DDBJ whole genome shotgun (WGS) entry which is preliminary data.</text>
</comment>
<dbReference type="GO" id="GO:0004803">
    <property type="term" value="F:transposase activity"/>
    <property type="evidence" value="ECO:0007669"/>
    <property type="project" value="InterPro"/>
</dbReference>
<dbReference type="AlphaFoldDB" id="A0A1G2L4W6"/>
<proteinExistence type="predicted"/>
<gene>
    <name evidence="4" type="ORF">A2934_04430</name>
</gene>
<evidence type="ECO:0000259" key="2">
    <source>
        <dbReference type="Pfam" id="PF01609"/>
    </source>
</evidence>
<accession>A0A1G2L4W6</accession>
<evidence type="ECO:0000313" key="4">
    <source>
        <dbReference type="EMBL" id="OHA05812.1"/>
    </source>
</evidence>
<evidence type="ECO:0000313" key="5">
    <source>
        <dbReference type="Proteomes" id="UP000177982"/>
    </source>
</evidence>
<feature type="domain" description="Transposase InsH N-terminal" evidence="3">
    <location>
        <begin position="30"/>
        <end position="120"/>
    </location>
</feature>
<keyword evidence="1" id="KW-0175">Coiled coil</keyword>
<evidence type="ECO:0000256" key="1">
    <source>
        <dbReference type="SAM" id="Coils"/>
    </source>
</evidence>
<dbReference type="Proteomes" id="UP000177982">
    <property type="component" value="Unassembled WGS sequence"/>
</dbReference>
<dbReference type="PANTHER" id="PTHR33408:SF2">
    <property type="entry name" value="TRANSPOSASE DDE DOMAIN-CONTAINING PROTEIN"/>
    <property type="match status" value="1"/>
</dbReference>
<feature type="domain" description="Transposase IS4-like" evidence="2">
    <location>
        <begin position="277"/>
        <end position="438"/>
    </location>
</feature>
<dbReference type="InterPro" id="IPR008490">
    <property type="entry name" value="Transposase_InsH_N"/>
</dbReference>
<organism evidence="4 5">
    <name type="scientific">Candidatus Sungbacteria bacterium RIFCSPLOWO2_01_FULL_47_10</name>
    <dbReference type="NCBI Taxonomy" id="1802276"/>
    <lineage>
        <taxon>Bacteria</taxon>
        <taxon>Candidatus Sungiibacteriota</taxon>
    </lineage>
</organism>
<dbReference type="GO" id="GO:0006313">
    <property type="term" value="P:DNA transposition"/>
    <property type="evidence" value="ECO:0007669"/>
    <property type="project" value="InterPro"/>
</dbReference>
<dbReference type="GO" id="GO:0003677">
    <property type="term" value="F:DNA binding"/>
    <property type="evidence" value="ECO:0007669"/>
    <property type="project" value="InterPro"/>
</dbReference>
<evidence type="ECO:0000259" key="3">
    <source>
        <dbReference type="Pfam" id="PF05598"/>
    </source>
</evidence>
<protein>
    <recommendedName>
        <fullName evidence="6">Transposase</fullName>
    </recommendedName>
</protein>
<dbReference type="Pfam" id="PF01609">
    <property type="entry name" value="DDE_Tnp_1"/>
    <property type="match status" value="1"/>
</dbReference>
<dbReference type="PANTHER" id="PTHR33408">
    <property type="entry name" value="TRANSPOSASE"/>
    <property type="match status" value="1"/>
</dbReference>
<reference evidence="4 5" key="1">
    <citation type="journal article" date="2016" name="Nat. Commun.">
        <title>Thousands of microbial genomes shed light on interconnected biogeochemical processes in an aquifer system.</title>
        <authorList>
            <person name="Anantharaman K."/>
            <person name="Brown C.T."/>
            <person name="Hug L.A."/>
            <person name="Sharon I."/>
            <person name="Castelle C.J."/>
            <person name="Probst A.J."/>
            <person name="Thomas B.C."/>
            <person name="Singh A."/>
            <person name="Wilkins M.J."/>
            <person name="Karaoz U."/>
            <person name="Brodie E.L."/>
            <person name="Williams K.H."/>
            <person name="Hubbard S.S."/>
            <person name="Banfield J.F."/>
        </authorList>
    </citation>
    <scope>NUCLEOTIDE SEQUENCE [LARGE SCALE GENOMIC DNA]</scope>
</reference>
<dbReference type="Pfam" id="PF05598">
    <property type="entry name" value="DUF772"/>
    <property type="match status" value="1"/>
</dbReference>
<feature type="coiled-coil region" evidence="1">
    <location>
        <begin position="167"/>
        <end position="247"/>
    </location>
</feature>
<sequence>MIKLRYYLFNFIIIMFKQYNQNQLQLLPPNLSDMIAEDHLARLINHAVDGMDLSFIEQTYSPDGQHAYPPQMLLKILAYGYASGVRSSRKLADRLQEDIVCMWLAGRLTPDFRTIADFRKDKLGDFKKVFEQVLGVCFQIGLARVGKVAVDGTKIRASASKNKAVYRVNLARRKELIQQKVEEIIREAEKLDEEEDRLYGSSTPHRTGKKFTKEEIVKALKKVQQERAKLEKKQRVLKARKQDIKKKEGLMRRDRNSFVSSDPDATVMMMKEGYIAPGYNVQLATEHQVIFGYGVSSDRNDTKLLKPTVEEVKERTGRKPETISSDSGYGTKKNYRYLKKERIAPYIPYPSYEQERILKNKGLFTPPKQPDRELEKYKFRQRLRLQSEEGKLMMKRRREDVEPVIGNLKRNLGFRRFSLRGKRKCELELGLFSVAHNLIKIRNWVRKLAEWDDGRKKGIELGIVLGYRTA</sequence>
<dbReference type="NCBIfam" id="NF033551">
    <property type="entry name" value="transpos_IS1182"/>
    <property type="match status" value="1"/>
</dbReference>
<dbReference type="InterPro" id="IPR002559">
    <property type="entry name" value="Transposase_11"/>
</dbReference>
<name>A0A1G2L4W6_9BACT</name>
<dbReference type="InterPro" id="IPR047629">
    <property type="entry name" value="IS1182_transpos"/>
</dbReference>
<evidence type="ECO:0008006" key="6">
    <source>
        <dbReference type="Google" id="ProtNLM"/>
    </source>
</evidence>